<dbReference type="AlphaFoldDB" id="A0A174IXJ4"/>
<dbReference type="RefSeq" id="WP_042403032.1">
    <property type="nucleotide sequence ID" value="NZ_CYZV01000085.1"/>
</dbReference>
<dbReference type="PIRSF" id="PIRSF027386">
    <property type="entry name" value="UCP027386_ABC_sbc_TM0202"/>
    <property type="match status" value="1"/>
</dbReference>
<name>A0A174IXJ4_9CLOT</name>
<protein>
    <submittedName>
        <fullName evidence="1">Sulfonate/nitrate transport system substrate-binding protein</fullName>
    </submittedName>
</protein>
<sequence>MKKILSIISIVIFSVLLVSCGQKDNKITKENISATLICPDGLPAIAISNLISDESNDEEITINCSIEKTTDTLLSELMKGESDLAIVPSNLALQAYKKDLGYKIAGTIGWGSLYLVSTEEVDSLLDLEGCEIYNTGKGLTPDIVFKDILQNNNVNENNITFSYVGAASELAPLVMSGQAKYAVLPEPVLSTVMAKNENIKIICNLNDEWKKVHDVENGYPQSTLLIKEEFYNTIKDSGLYDEIINKFIESEDWAINNPELAAEQCEKLDITVNKDVIDKSMKNSNLAFTKIENCEQEYETYFSIIDENNKGENGGYDAIFIKK</sequence>
<dbReference type="InterPro" id="IPR027024">
    <property type="entry name" value="UCP027386_ABC_sbc_TM0202"/>
</dbReference>
<dbReference type="PANTHER" id="PTHR30024">
    <property type="entry name" value="ALIPHATIC SULFONATES-BINDING PROTEIN-RELATED"/>
    <property type="match status" value="1"/>
</dbReference>
<dbReference type="Proteomes" id="UP000095558">
    <property type="component" value="Unassembled WGS sequence"/>
</dbReference>
<evidence type="ECO:0000313" key="1">
    <source>
        <dbReference type="EMBL" id="CUO91111.1"/>
    </source>
</evidence>
<dbReference type="PROSITE" id="PS51257">
    <property type="entry name" value="PROKAR_LIPOPROTEIN"/>
    <property type="match status" value="1"/>
</dbReference>
<gene>
    <name evidence="1" type="ORF">ERS852470_03689</name>
</gene>
<dbReference type="GeneID" id="83013506"/>
<organism evidence="1 2">
    <name type="scientific">Clostridium disporicum</name>
    <dbReference type="NCBI Taxonomy" id="84024"/>
    <lineage>
        <taxon>Bacteria</taxon>
        <taxon>Bacillati</taxon>
        <taxon>Bacillota</taxon>
        <taxon>Clostridia</taxon>
        <taxon>Eubacteriales</taxon>
        <taxon>Clostridiaceae</taxon>
        <taxon>Clostridium</taxon>
    </lineage>
</organism>
<dbReference type="PANTHER" id="PTHR30024:SF46">
    <property type="entry name" value="ABC TRANSPORTER, SUBSTRATE-BINDING LIPOPROTEIN"/>
    <property type="match status" value="1"/>
</dbReference>
<accession>A0A174IXJ4</accession>
<reference evidence="1 2" key="1">
    <citation type="submission" date="2015-09" db="EMBL/GenBank/DDBJ databases">
        <authorList>
            <consortium name="Pathogen Informatics"/>
        </authorList>
    </citation>
    <scope>NUCLEOTIDE SEQUENCE [LARGE SCALE GENOMIC DNA]</scope>
    <source>
        <strain evidence="1 2">2789STDY5834855</strain>
    </source>
</reference>
<evidence type="ECO:0000313" key="2">
    <source>
        <dbReference type="Proteomes" id="UP000095558"/>
    </source>
</evidence>
<dbReference type="SUPFAM" id="SSF53850">
    <property type="entry name" value="Periplasmic binding protein-like II"/>
    <property type="match status" value="1"/>
</dbReference>
<dbReference type="OrthoDB" id="9814375at2"/>
<dbReference type="Gene3D" id="3.40.190.10">
    <property type="entry name" value="Periplasmic binding protein-like II"/>
    <property type="match status" value="2"/>
</dbReference>
<dbReference type="EMBL" id="CYZV01000085">
    <property type="protein sequence ID" value="CUO91111.1"/>
    <property type="molecule type" value="Genomic_DNA"/>
</dbReference>
<proteinExistence type="predicted"/>